<organism evidence="10">
    <name type="scientific">Kitasatospora camelliae</name>
    <dbReference type="NCBI Taxonomy" id="3156397"/>
    <lineage>
        <taxon>Bacteria</taxon>
        <taxon>Bacillati</taxon>
        <taxon>Actinomycetota</taxon>
        <taxon>Actinomycetes</taxon>
        <taxon>Kitasatosporales</taxon>
        <taxon>Streptomycetaceae</taxon>
        <taxon>Kitasatospora</taxon>
    </lineage>
</organism>
<dbReference type="CDD" id="cd01107">
    <property type="entry name" value="HTH_BmrR"/>
    <property type="match status" value="1"/>
</dbReference>
<evidence type="ECO:0000313" key="10">
    <source>
        <dbReference type="EMBL" id="XCM79420.1"/>
    </source>
</evidence>
<dbReference type="InterPro" id="IPR046938">
    <property type="entry name" value="DNA_clamp_sf"/>
</dbReference>
<keyword evidence="7" id="KW-0239">DNA-directed DNA polymerase</keyword>
<dbReference type="InterPro" id="IPR000551">
    <property type="entry name" value="MerR-type_HTH_dom"/>
</dbReference>
<evidence type="ECO:0000256" key="7">
    <source>
        <dbReference type="ARBA" id="ARBA00022932"/>
    </source>
</evidence>
<evidence type="ECO:0000256" key="6">
    <source>
        <dbReference type="ARBA" id="ARBA00022705"/>
    </source>
</evidence>
<dbReference type="EMBL" id="CP159872">
    <property type="protein sequence ID" value="XCM79420.1"/>
    <property type="molecule type" value="Genomic_DNA"/>
</dbReference>
<comment type="subcellular location">
    <subcellularLocation>
        <location evidence="1">Cytoplasm</location>
    </subcellularLocation>
</comment>
<dbReference type="InterPro" id="IPR009061">
    <property type="entry name" value="DNA-bd_dom_put_sf"/>
</dbReference>
<protein>
    <submittedName>
        <fullName evidence="10">MerR family transcriptional regulator</fullName>
    </submittedName>
</protein>
<dbReference type="GO" id="GO:0009360">
    <property type="term" value="C:DNA polymerase III complex"/>
    <property type="evidence" value="ECO:0007669"/>
    <property type="project" value="InterPro"/>
</dbReference>
<dbReference type="PANTHER" id="PTHR30478:SF0">
    <property type="entry name" value="BETA SLIDING CLAMP"/>
    <property type="match status" value="1"/>
</dbReference>
<dbReference type="PANTHER" id="PTHR30478">
    <property type="entry name" value="DNA POLYMERASE III SUBUNIT BETA"/>
    <property type="match status" value="1"/>
</dbReference>
<dbReference type="GO" id="GO:0005737">
    <property type="term" value="C:cytoplasm"/>
    <property type="evidence" value="ECO:0007669"/>
    <property type="project" value="UniProtKB-SubCell"/>
</dbReference>
<dbReference type="GO" id="GO:0008408">
    <property type="term" value="F:3'-5' exonuclease activity"/>
    <property type="evidence" value="ECO:0007669"/>
    <property type="project" value="InterPro"/>
</dbReference>
<proteinExistence type="inferred from homology"/>
<dbReference type="SMART" id="SM00480">
    <property type="entry name" value="POL3Bc"/>
    <property type="match status" value="1"/>
</dbReference>
<feature type="domain" description="HTH merR-type" evidence="9">
    <location>
        <begin position="1"/>
        <end position="71"/>
    </location>
</feature>
<evidence type="ECO:0000256" key="4">
    <source>
        <dbReference type="ARBA" id="ARBA00022679"/>
    </source>
</evidence>
<dbReference type="Pfam" id="PF02767">
    <property type="entry name" value="DNA_pol3_beta_2"/>
    <property type="match status" value="1"/>
</dbReference>
<evidence type="ECO:0000259" key="9">
    <source>
        <dbReference type="PROSITE" id="PS50937"/>
    </source>
</evidence>
<dbReference type="SUPFAM" id="SSF46955">
    <property type="entry name" value="Putative DNA-binding domain"/>
    <property type="match status" value="1"/>
</dbReference>
<keyword evidence="4" id="KW-0808">Transferase</keyword>
<keyword evidence="5" id="KW-0548">Nucleotidyltransferase</keyword>
<keyword evidence="3" id="KW-0963">Cytoplasm</keyword>
<dbReference type="Pfam" id="PF13411">
    <property type="entry name" value="MerR_1"/>
    <property type="match status" value="1"/>
</dbReference>
<dbReference type="GO" id="GO:0006271">
    <property type="term" value="P:DNA strand elongation involved in DNA replication"/>
    <property type="evidence" value="ECO:0007669"/>
    <property type="project" value="TreeGrafter"/>
</dbReference>
<gene>
    <name evidence="10" type="ORF">ABWK59_11005</name>
</gene>
<evidence type="ECO:0000256" key="1">
    <source>
        <dbReference type="ARBA" id="ARBA00004496"/>
    </source>
</evidence>
<keyword evidence="8" id="KW-0238">DNA-binding</keyword>
<dbReference type="KEGG" id="kcm:ABWK59_11005"/>
<evidence type="ECO:0000256" key="5">
    <source>
        <dbReference type="ARBA" id="ARBA00022695"/>
    </source>
</evidence>
<dbReference type="InterPro" id="IPR022637">
    <property type="entry name" value="DNA_polIII_beta_cen"/>
</dbReference>
<dbReference type="SUPFAM" id="SSF55979">
    <property type="entry name" value="DNA clamp"/>
    <property type="match status" value="1"/>
</dbReference>
<dbReference type="AlphaFoldDB" id="A0AAU8JSY3"/>
<sequence length="336" mass="35391">MLSIGETARASGLSVSALRFYDGAGVFGPARVDPRTGYRWYAPEQLADARMIARLRRVGMPLADLARVLDGDRAAAEAAVDAHLARLEAGLADARRELSAVRALLDPRENPMQEVRLTVPAAALAAALDAVRFAVTPTDEHPSLAGVLFEAEGGTLRLVGTDRYRLAVAEAPAEPADRALSVIVPTVFTDALRPLLGAAPTVELTLDGTRITADAGGHRLAGERIDRDYPDYRALLRLDTTHRVEVGVGELSALLTDAEDEVSALVVGPDGTLTVDAAGSDGDGLRVRVDRGYLLQALAAGAAEQLVLELGGPIAPLAIRFADRADTFSLLMPVAP</sequence>
<name>A0AAU8JSY3_9ACTN</name>
<evidence type="ECO:0000256" key="8">
    <source>
        <dbReference type="ARBA" id="ARBA00023125"/>
    </source>
</evidence>
<evidence type="ECO:0000256" key="3">
    <source>
        <dbReference type="ARBA" id="ARBA00022490"/>
    </source>
</evidence>
<dbReference type="GO" id="GO:0003887">
    <property type="term" value="F:DNA-directed DNA polymerase activity"/>
    <property type="evidence" value="ECO:0007669"/>
    <property type="project" value="UniProtKB-KW"/>
</dbReference>
<dbReference type="Gene3D" id="3.10.150.10">
    <property type="entry name" value="DNA Polymerase III, subunit A, domain 2"/>
    <property type="match status" value="2"/>
</dbReference>
<comment type="similarity">
    <text evidence="2">Belongs to the beta sliding clamp family.</text>
</comment>
<dbReference type="PROSITE" id="PS50937">
    <property type="entry name" value="HTH_MERR_2"/>
    <property type="match status" value="1"/>
</dbReference>
<dbReference type="SMART" id="SM00422">
    <property type="entry name" value="HTH_MERR"/>
    <property type="match status" value="1"/>
</dbReference>
<dbReference type="GO" id="GO:0006355">
    <property type="term" value="P:regulation of DNA-templated transcription"/>
    <property type="evidence" value="ECO:0007669"/>
    <property type="project" value="InterPro"/>
</dbReference>
<dbReference type="RefSeq" id="WP_354640058.1">
    <property type="nucleotide sequence ID" value="NZ_CP159872.1"/>
</dbReference>
<reference evidence="10" key="1">
    <citation type="submission" date="2024-06" db="EMBL/GenBank/DDBJ databases">
        <title>The genome sequences of Kitasatospora sp. strain HUAS MG31.</title>
        <authorList>
            <person name="Mo P."/>
        </authorList>
    </citation>
    <scope>NUCLEOTIDE SEQUENCE</scope>
    <source>
        <strain evidence="10">HUAS MG31</strain>
    </source>
</reference>
<evidence type="ECO:0000256" key="2">
    <source>
        <dbReference type="ARBA" id="ARBA00010752"/>
    </source>
</evidence>
<dbReference type="Gene3D" id="1.10.1660.10">
    <property type="match status" value="1"/>
</dbReference>
<dbReference type="InterPro" id="IPR001001">
    <property type="entry name" value="DNA_polIII_beta"/>
</dbReference>
<dbReference type="GO" id="GO:0003677">
    <property type="term" value="F:DNA binding"/>
    <property type="evidence" value="ECO:0007669"/>
    <property type="project" value="UniProtKB-KW"/>
</dbReference>
<accession>A0AAU8JSY3</accession>
<keyword evidence="6" id="KW-0235">DNA replication</keyword>